<evidence type="ECO:0000313" key="1">
    <source>
        <dbReference type="EMBL" id="MEN3748698.1"/>
    </source>
</evidence>
<name>A0ABV0BAV2_9SPHN</name>
<dbReference type="EMBL" id="JBDIZK010000010">
    <property type="protein sequence ID" value="MEN3748698.1"/>
    <property type="molecule type" value="Genomic_DNA"/>
</dbReference>
<gene>
    <name evidence="1" type="ORF">TPR58_16100</name>
</gene>
<dbReference type="Proteomes" id="UP001427805">
    <property type="component" value="Unassembled WGS sequence"/>
</dbReference>
<sequence length="120" mass="12964">MMLITRRRRLAIIGALAAATVAVPLGTYLASGDETLETRSSPDGRYALELRSATRWQVATHAIADQLVYARLHLPGGKRVDSAPFDVSGAGPTLWTDNGGVQIGTTAIYEPKKQRWSVQS</sequence>
<protein>
    <submittedName>
        <fullName evidence="1">Uncharacterized protein</fullName>
    </submittedName>
</protein>
<accession>A0ABV0BAV2</accession>
<dbReference type="RefSeq" id="WP_346247737.1">
    <property type="nucleotide sequence ID" value="NZ_JBDIZK010000010.1"/>
</dbReference>
<proteinExistence type="predicted"/>
<reference evidence="1 2" key="1">
    <citation type="submission" date="2024-05" db="EMBL/GenBank/DDBJ databases">
        <title>Sphingomonas sp. HF-S3 16S ribosomal RNA gene Genome sequencing and assembly.</title>
        <authorList>
            <person name="Lee H."/>
        </authorList>
    </citation>
    <scope>NUCLEOTIDE SEQUENCE [LARGE SCALE GENOMIC DNA]</scope>
    <source>
        <strain evidence="1 2">HF-S3</strain>
    </source>
</reference>
<evidence type="ECO:0000313" key="2">
    <source>
        <dbReference type="Proteomes" id="UP001427805"/>
    </source>
</evidence>
<keyword evidence="2" id="KW-1185">Reference proteome</keyword>
<organism evidence="1 2">
    <name type="scientific">Sphingomonas rustica</name>
    <dbReference type="NCBI Taxonomy" id="3103142"/>
    <lineage>
        <taxon>Bacteria</taxon>
        <taxon>Pseudomonadati</taxon>
        <taxon>Pseudomonadota</taxon>
        <taxon>Alphaproteobacteria</taxon>
        <taxon>Sphingomonadales</taxon>
        <taxon>Sphingomonadaceae</taxon>
        <taxon>Sphingomonas</taxon>
    </lineage>
</organism>
<comment type="caution">
    <text evidence="1">The sequence shown here is derived from an EMBL/GenBank/DDBJ whole genome shotgun (WGS) entry which is preliminary data.</text>
</comment>